<feature type="transmembrane region" description="Helical" evidence="6">
    <location>
        <begin position="484"/>
        <end position="505"/>
    </location>
</feature>
<accession>A0A507BED3</accession>
<dbReference type="PANTHER" id="PTHR23502:SF51">
    <property type="entry name" value="QUINIDINE RESISTANCE PROTEIN 1-RELATED"/>
    <property type="match status" value="1"/>
</dbReference>
<gene>
    <name evidence="8" type="ORF">E0L32_011766</name>
</gene>
<keyword evidence="3 6" id="KW-0812">Transmembrane</keyword>
<comment type="caution">
    <text evidence="8">The sequence shown here is derived from an EMBL/GenBank/DDBJ whole genome shotgun (WGS) entry which is preliminary data.</text>
</comment>
<protein>
    <recommendedName>
        <fullName evidence="7">Major facilitator superfamily (MFS) profile domain-containing protein</fullName>
    </recommendedName>
</protein>
<dbReference type="OrthoDB" id="440553at2759"/>
<sequence>MSSKAEDVVESPPNEAATASDAVITPIFTPWQKRWIVFLAASAAMFSPMSSFIFYPAIKMIADSLDVTIGLVNLAITTYMIVSGIVPALLGNAADKFGRRPIYILALSLYFVANLGLALQNTLKGGLASLAGRLTRLFTGTGTISLGYGIISDITSRAERGSYVGVMLLGPNVAPPVGPVLGGAVGANLGWKWIFWLLCILGGACLVLILLALPETCHVIIGDGNLPLKGIYRTPITSVRHHRKDNRAIEEVTAALRAERVSKSIWPNPVACLKLLLLKDVAVVLICNGIYYTIYCSIQASLSTLFIEIYKYQPLEAGLIYIPFGIACLFGTFIWGERYIKPKHGQVFRANLKPGKVLDYDYSRVAKSFGVSAEEVRGREAIGAFPVEKARLGSALYLVAISTVGVIGYGWAIHYHVHVAVPLILQAFVGFSGTGLFVALGTLLTDLNSTRPSTAAASANLVRCALAATALAVLQPIIDRVGVGWCFTIFGVLGGICAPLMIWAIRCGGSCRQKREMPGEPTEE</sequence>
<evidence type="ECO:0000256" key="1">
    <source>
        <dbReference type="ARBA" id="ARBA00004141"/>
    </source>
</evidence>
<evidence type="ECO:0000259" key="7">
    <source>
        <dbReference type="PROSITE" id="PS50850"/>
    </source>
</evidence>
<dbReference type="PROSITE" id="PS50850">
    <property type="entry name" value="MFS"/>
    <property type="match status" value="1"/>
</dbReference>
<dbReference type="GO" id="GO:0140115">
    <property type="term" value="P:export across plasma membrane"/>
    <property type="evidence" value="ECO:0007669"/>
    <property type="project" value="UniProtKB-ARBA"/>
</dbReference>
<dbReference type="Proteomes" id="UP000319257">
    <property type="component" value="Unassembled WGS sequence"/>
</dbReference>
<keyword evidence="9" id="KW-1185">Reference proteome</keyword>
<feature type="transmembrane region" description="Helical" evidence="6">
    <location>
        <begin position="423"/>
        <end position="445"/>
    </location>
</feature>
<evidence type="ECO:0000256" key="6">
    <source>
        <dbReference type="SAM" id="Phobius"/>
    </source>
</evidence>
<dbReference type="EMBL" id="SKBQ01000118">
    <property type="protein sequence ID" value="TPX18317.1"/>
    <property type="molecule type" value="Genomic_DNA"/>
</dbReference>
<dbReference type="RefSeq" id="XP_031000028.1">
    <property type="nucleotide sequence ID" value="XM_031134531.1"/>
</dbReference>
<dbReference type="SUPFAM" id="SSF103473">
    <property type="entry name" value="MFS general substrate transporter"/>
    <property type="match status" value="1"/>
</dbReference>
<evidence type="ECO:0000256" key="5">
    <source>
        <dbReference type="ARBA" id="ARBA00023136"/>
    </source>
</evidence>
<feature type="transmembrane region" description="Helical" evidence="6">
    <location>
        <begin position="193"/>
        <end position="213"/>
    </location>
</feature>
<dbReference type="InterPro" id="IPR011701">
    <property type="entry name" value="MFS"/>
</dbReference>
<keyword evidence="2" id="KW-0813">Transport</keyword>
<proteinExistence type="predicted"/>
<comment type="subcellular location">
    <subcellularLocation>
        <location evidence="1">Membrane</location>
        <topology evidence="1">Multi-pass membrane protein</topology>
    </subcellularLocation>
</comment>
<reference evidence="8 9" key="1">
    <citation type="submission" date="2019-06" db="EMBL/GenBank/DDBJ databases">
        <title>Draft genome sequence of the filamentous fungus Phialemoniopsis curvata isolated from diesel fuel.</title>
        <authorList>
            <person name="Varaljay V.A."/>
            <person name="Lyon W.J."/>
            <person name="Crouch A.L."/>
            <person name="Drake C.E."/>
            <person name="Hollomon J.M."/>
            <person name="Nadeau L.J."/>
            <person name="Nunn H.S."/>
            <person name="Stevenson B.S."/>
            <person name="Bojanowski C.L."/>
            <person name="Crookes-Goodson W.J."/>
        </authorList>
    </citation>
    <scope>NUCLEOTIDE SEQUENCE [LARGE SCALE GENOMIC DNA]</scope>
    <source>
        <strain evidence="8 9">D216</strain>
    </source>
</reference>
<feature type="transmembrane region" description="Helical" evidence="6">
    <location>
        <begin position="395"/>
        <end position="417"/>
    </location>
</feature>
<dbReference type="Pfam" id="PF07690">
    <property type="entry name" value="MFS_1"/>
    <property type="match status" value="1"/>
</dbReference>
<dbReference type="GO" id="GO:0042908">
    <property type="term" value="P:xenobiotic transport"/>
    <property type="evidence" value="ECO:0007669"/>
    <property type="project" value="UniProtKB-ARBA"/>
</dbReference>
<keyword evidence="4 6" id="KW-1133">Transmembrane helix</keyword>
<name>A0A507BED3_9PEZI</name>
<evidence type="ECO:0000256" key="2">
    <source>
        <dbReference type="ARBA" id="ARBA00022448"/>
    </source>
</evidence>
<dbReference type="InterPro" id="IPR005829">
    <property type="entry name" value="Sugar_transporter_CS"/>
</dbReference>
<dbReference type="InParanoid" id="A0A507BED3"/>
<evidence type="ECO:0000313" key="9">
    <source>
        <dbReference type="Proteomes" id="UP000319257"/>
    </source>
</evidence>
<evidence type="ECO:0000256" key="4">
    <source>
        <dbReference type="ARBA" id="ARBA00022989"/>
    </source>
</evidence>
<dbReference type="Gene3D" id="1.20.1250.20">
    <property type="entry name" value="MFS general substrate transporter like domains"/>
    <property type="match status" value="1"/>
</dbReference>
<dbReference type="AlphaFoldDB" id="A0A507BED3"/>
<feature type="transmembrane region" description="Helical" evidence="6">
    <location>
        <begin position="457"/>
        <end position="478"/>
    </location>
</feature>
<dbReference type="PROSITE" id="PS00216">
    <property type="entry name" value="SUGAR_TRANSPORT_1"/>
    <property type="match status" value="1"/>
</dbReference>
<evidence type="ECO:0000256" key="3">
    <source>
        <dbReference type="ARBA" id="ARBA00022692"/>
    </source>
</evidence>
<dbReference type="GO" id="GO:0005886">
    <property type="term" value="C:plasma membrane"/>
    <property type="evidence" value="ECO:0007669"/>
    <property type="project" value="TreeGrafter"/>
</dbReference>
<feature type="transmembrane region" description="Helical" evidence="6">
    <location>
        <begin position="319"/>
        <end position="336"/>
    </location>
</feature>
<dbReference type="InterPro" id="IPR020846">
    <property type="entry name" value="MFS_dom"/>
</dbReference>
<feature type="transmembrane region" description="Helical" evidence="6">
    <location>
        <begin position="283"/>
        <end position="307"/>
    </location>
</feature>
<dbReference type="InterPro" id="IPR036259">
    <property type="entry name" value="MFS_trans_sf"/>
</dbReference>
<dbReference type="GO" id="GO:0022857">
    <property type="term" value="F:transmembrane transporter activity"/>
    <property type="evidence" value="ECO:0007669"/>
    <property type="project" value="InterPro"/>
</dbReference>
<evidence type="ECO:0000313" key="8">
    <source>
        <dbReference type="EMBL" id="TPX18317.1"/>
    </source>
</evidence>
<feature type="transmembrane region" description="Helical" evidence="6">
    <location>
        <begin position="163"/>
        <end position="187"/>
    </location>
</feature>
<feature type="transmembrane region" description="Helical" evidence="6">
    <location>
        <begin position="131"/>
        <end position="151"/>
    </location>
</feature>
<organism evidence="8 9">
    <name type="scientific">Thyridium curvatum</name>
    <dbReference type="NCBI Taxonomy" id="1093900"/>
    <lineage>
        <taxon>Eukaryota</taxon>
        <taxon>Fungi</taxon>
        <taxon>Dikarya</taxon>
        <taxon>Ascomycota</taxon>
        <taxon>Pezizomycotina</taxon>
        <taxon>Sordariomycetes</taxon>
        <taxon>Sordariomycetidae</taxon>
        <taxon>Thyridiales</taxon>
        <taxon>Thyridiaceae</taxon>
        <taxon>Thyridium</taxon>
    </lineage>
</organism>
<feature type="domain" description="Major facilitator superfamily (MFS) profile" evidence="7">
    <location>
        <begin position="36"/>
        <end position="506"/>
    </location>
</feature>
<feature type="transmembrane region" description="Helical" evidence="6">
    <location>
        <begin position="67"/>
        <end position="90"/>
    </location>
</feature>
<dbReference type="STRING" id="1093900.A0A507BED3"/>
<feature type="transmembrane region" description="Helical" evidence="6">
    <location>
        <begin position="35"/>
        <end position="55"/>
    </location>
</feature>
<dbReference type="GeneID" id="41979213"/>
<dbReference type="PANTHER" id="PTHR23502">
    <property type="entry name" value="MAJOR FACILITATOR SUPERFAMILY"/>
    <property type="match status" value="1"/>
</dbReference>
<feature type="transmembrane region" description="Helical" evidence="6">
    <location>
        <begin position="102"/>
        <end position="119"/>
    </location>
</feature>
<keyword evidence="5 6" id="KW-0472">Membrane</keyword>